<comment type="similarity">
    <text evidence="7">Belongs to the binding-protein-dependent transport system permease family.</text>
</comment>
<evidence type="ECO:0000259" key="8">
    <source>
        <dbReference type="PROSITE" id="PS50928"/>
    </source>
</evidence>
<feature type="transmembrane region" description="Helical" evidence="7">
    <location>
        <begin position="183"/>
        <end position="208"/>
    </location>
</feature>
<proteinExistence type="inferred from homology"/>
<dbReference type="GO" id="GO:0005886">
    <property type="term" value="C:plasma membrane"/>
    <property type="evidence" value="ECO:0007669"/>
    <property type="project" value="UniProtKB-SubCell"/>
</dbReference>
<dbReference type="PANTHER" id="PTHR43744:SF9">
    <property type="entry name" value="POLYGALACTURONAN_RHAMNOGALACTURONAN TRANSPORT SYSTEM PERMEASE PROTEIN YTCP"/>
    <property type="match status" value="1"/>
</dbReference>
<keyword evidence="4 7" id="KW-0812">Transmembrane</keyword>
<dbReference type="RefSeq" id="WP_116065519.1">
    <property type="nucleotide sequence ID" value="NZ_QRDZ01000050.1"/>
</dbReference>
<dbReference type="Proteomes" id="UP000256977">
    <property type="component" value="Unassembled WGS sequence"/>
</dbReference>
<evidence type="ECO:0000256" key="4">
    <source>
        <dbReference type="ARBA" id="ARBA00022692"/>
    </source>
</evidence>
<dbReference type="AlphaFoldDB" id="A0A3D9HUZ5"/>
<dbReference type="GO" id="GO:0055085">
    <property type="term" value="P:transmembrane transport"/>
    <property type="evidence" value="ECO:0007669"/>
    <property type="project" value="InterPro"/>
</dbReference>
<evidence type="ECO:0000313" key="9">
    <source>
        <dbReference type="EMBL" id="RED53201.1"/>
    </source>
</evidence>
<feature type="transmembrane region" description="Helical" evidence="7">
    <location>
        <begin position="260"/>
        <end position="277"/>
    </location>
</feature>
<gene>
    <name evidence="9" type="ORF">DFP98_15017</name>
</gene>
<keyword evidence="6 7" id="KW-0472">Membrane</keyword>
<dbReference type="Gene3D" id="1.10.3720.10">
    <property type="entry name" value="MetI-like"/>
    <property type="match status" value="1"/>
</dbReference>
<sequence>MRATGWRISFNLFNYTFLCLLAVLCLLPLVHVLAVSFSANHAASAGIVKLWPVDFTTTSYSYVLGKQEFVRSLLVSVKRVILGTIVNMLMTVLLAYPLSKESATFKSRTVYVWILVITILFSGGLIPYYMVIKSVGLLDSIWALVLPGAVPVFNVILLLNFFRGLPKELEEAAFIDGAGYFRTLAKIILPLSTPSLATILLLTVVTHWNSWFDGLILMNSPEHYPLQSYLQTIIIQKDFSELTDLNAEALRDISDRTVKAAQIFMGALPILVVYPFLQKYFMKGIVLGSVKE</sequence>
<dbReference type="CDD" id="cd06261">
    <property type="entry name" value="TM_PBP2"/>
    <property type="match status" value="1"/>
</dbReference>
<protein>
    <submittedName>
        <fullName evidence="9">Putative aldouronate transport system permease protein</fullName>
    </submittedName>
</protein>
<evidence type="ECO:0000256" key="7">
    <source>
        <dbReference type="RuleBase" id="RU363032"/>
    </source>
</evidence>
<dbReference type="Pfam" id="PF00528">
    <property type="entry name" value="BPD_transp_1"/>
    <property type="match status" value="1"/>
</dbReference>
<dbReference type="InterPro" id="IPR000515">
    <property type="entry name" value="MetI-like"/>
</dbReference>
<keyword evidence="5 7" id="KW-1133">Transmembrane helix</keyword>
<name>A0A3D9HUZ5_9BACL</name>
<keyword evidence="2 7" id="KW-0813">Transport</keyword>
<reference evidence="9 10" key="1">
    <citation type="submission" date="2018-07" db="EMBL/GenBank/DDBJ databases">
        <title>Genomic Encyclopedia of Type Strains, Phase III (KMG-III): the genomes of soil and plant-associated and newly described type strains.</title>
        <authorList>
            <person name="Whitman W."/>
        </authorList>
    </citation>
    <scope>NUCLEOTIDE SEQUENCE [LARGE SCALE GENOMIC DNA]</scope>
    <source>
        <strain evidence="9 10">CECT 7287</strain>
    </source>
</reference>
<dbReference type="OrthoDB" id="9810086at2"/>
<evidence type="ECO:0000256" key="3">
    <source>
        <dbReference type="ARBA" id="ARBA00022475"/>
    </source>
</evidence>
<evidence type="ECO:0000256" key="1">
    <source>
        <dbReference type="ARBA" id="ARBA00004651"/>
    </source>
</evidence>
<organism evidence="9 10">
    <name type="scientific">Cohnella phaseoli</name>
    <dbReference type="NCBI Taxonomy" id="456490"/>
    <lineage>
        <taxon>Bacteria</taxon>
        <taxon>Bacillati</taxon>
        <taxon>Bacillota</taxon>
        <taxon>Bacilli</taxon>
        <taxon>Bacillales</taxon>
        <taxon>Paenibacillaceae</taxon>
        <taxon>Cohnella</taxon>
    </lineage>
</organism>
<dbReference type="PROSITE" id="PS50928">
    <property type="entry name" value="ABC_TM1"/>
    <property type="match status" value="1"/>
</dbReference>
<comment type="caution">
    <text evidence="9">The sequence shown here is derived from an EMBL/GenBank/DDBJ whole genome shotgun (WGS) entry which is preliminary data.</text>
</comment>
<comment type="subcellular location">
    <subcellularLocation>
        <location evidence="1 7">Cell membrane</location>
        <topology evidence="1 7">Multi-pass membrane protein</topology>
    </subcellularLocation>
</comment>
<dbReference type="InterPro" id="IPR035906">
    <property type="entry name" value="MetI-like_sf"/>
</dbReference>
<dbReference type="EMBL" id="QRDZ01000050">
    <property type="protein sequence ID" value="RED53201.1"/>
    <property type="molecule type" value="Genomic_DNA"/>
</dbReference>
<feature type="transmembrane region" description="Helical" evidence="7">
    <location>
        <begin position="110"/>
        <end position="129"/>
    </location>
</feature>
<evidence type="ECO:0000256" key="6">
    <source>
        <dbReference type="ARBA" id="ARBA00023136"/>
    </source>
</evidence>
<dbReference type="PANTHER" id="PTHR43744">
    <property type="entry name" value="ABC TRANSPORTER PERMEASE PROTEIN MG189-RELATED-RELATED"/>
    <property type="match status" value="1"/>
</dbReference>
<feature type="transmembrane region" description="Helical" evidence="7">
    <location>
        <begin position="141"/>
        <end position="162"/>
    </location>
</feature>
<evidence type="ECO:0000256" key="5">
    <source>
        <dbReference type="ARBA" id="ARBA00022989"/>
    </source>
</evidence>
<keyword evidence="10" id="KW-1185">Reference proteome</keyword>
<feature type="domain" description="ABC transmembrane type-1" evidence="8">
    <location>
        <begin position="69"/>
        <end position="277"/>
    </location>
</feature>
<accession>A0A3D9HUZ5</accession>
<dbReference type="SUPFAM" id="SSF161098">
    <property type="entry name" value="MetI-like"/>
    <property type="match status" value="1"/>
</dbReference>
<keyword evidence="3" id="KW-1003">Cell membrane</keyword>
<evidence type="ECO:0000256" key="2">
    <source>
        <dbReference type="ARBA" id="ARBA00022448"/>
    </source>
</evidence>
<feature type="transmembrane region" description="Helical" evidence="7">
    <location>
        <begin position="80"/>
        <end position="98"/>
    </location>
</feature>
<evidence type="ECO:0000313" key="10">
    <source>
        <dbReference type="Proteomes" id="UP000256977"/>
    </source>
</evidence>